<name>U2KVV4_9FIRM</name>
<sequence>MDSRKNPESIICAAAASLSHQIPVDHFAEKVKERIKSEKIADSPSFWDRKGAISTLFLKNVPNILKYHKVLLDIITEM</sequence>
<gene>
    <name evidence="1" type="ORF">RUMCAL_01345</name>
</gene>
<proteinExistence type="predicted"/>
<organism evidence="1 2">
    <name type="scientific">Ruminococcus callidus ATCC 27760</name>
    <dbReference type="NCBI Taxonomy" id="411473"/>
    <lineage>
        <taxon>Bacteria</taxon>
        <taxon>Bacillati</taxon>
        <taxon>Bacillota</taxon>
        <taxon>Clostridia</taxon>
        <taxon>Eubacteriales</taxon>
        <taxon>Oscillospiraceae</taxon>
        <taxon>Ruminococcus</taxon>
    </lineage>
</organism>
<reference evidence="1 2" key="1">
    <citation type="submission" date="2013-07" db="EMBL/GenBank/DDBJ databases">
        <authorList>
            <person name="Weinstock G."/>
            <person name="Sodergren E."/>
            <person name="Wylie T."/>
            <person name="Fulton L."/>
            <person name="Fulton R."/>
            <person name="Fronick C."/>
            <person name="O'Laughlin M."/>
            <person name="Godfrey J."/>
            <person name="Miner T."/>
            <person name="Herter B."/>
            <person name="Appelbaum E."/>
            <person name="Cordes M."/>
            <person name="Lek S."/>
            <person name="Wollam A."/>
            <person name="Pepin K.H."/>
            <person name="Palsikar V.B."/>
            <person name="Mitreva M."/>
            <person name="Wilson R.K."/>
        </authorList>
    </citation>
    <scope>NUCLEOTIDE SEQUENCE [LARGE SCALE GENOMIC DNA]</scope>
    <source>
        <strain evidence="1 2">ATCC 27760</strain>
    </source>
</reference>
<evidence type="ECO:0000313" key="1">
    <source>
        <dbReference type="EMBL" id="ERJ96210.1"/>
    </source>
</evidence>
<protein>
    <submittedName>
        <fullName evidence="1">Uncharacterized protein</fullName>
    </submittedName>
</protein>
<evidence type="ECO:0000313" key="2">
    <source>
        <dbReference type="Proteomes" id="UP000016662"/>
    </source>
</evidence>
<keyword evidence="2" id="KW-1185">Reference proteome</keyword>
<dbReference type="Proteomes" id="UP000016662">
    <property type="component" value="Unassembled WGS sequence"/>
</dbReference>
<dbReference type="EMBL" id="AWVF01000175">
    <property type="protein sequence ID" value="ERJ96210.1"/>
    <property type="molecule type" value="Genomic_DNA"/>
</dbReference>
<dbReference type="AlphaFoldDB" id="U2KVV4"/>
<comment type="caution">
    <text evidence="1">The sequence shown here is derived from an EMBL/GenBank/DDBJ whole genome shotgun (WGS) entry which is preliminary data.</text>
</comment>
<dbReference type="RefSeq" id="WP_021682829.1">
    <property type="nucleotide sequence ID" value="NZ_KI260449.1"/>
</dbReference>
<dbReference type="HOGENOM" id="CLU_2619871_0_0_9"/>
<accession>U2KVV4</accession>